<reference evidence="1 2" key="1">
    <citation type="journal article" date="2013" name="Genome Biol. Evol.">
        <title>Genomes of Stigonematalean cyanobacteria (subsection V) and the evolution of oxygenic photosynthesis from prokaryotes to plastids.</title>
        <authorList>
            <person name="Dagan T."/>
            <person name="Roettger M."/>
            <person name="Stucken K."/>
            <person name="Landan G."/>
            <person name="Koch R."/>
            <person name="Major P."/>
            <person name="Gould S.B."/>
            <person name="Goremykin V.V."/>
            <person name="Rippka R."/>
            <person name="Tandeau de Marsac N."/>
            <person name="Gugger M."/>
            <person name="Lockhart P.J."/>
            <person name="Allen J.F."/>
            <person name="Brune I."/>
            <person name="Maus I."/>
            <person name="Puhler A."/>
            <person name="Martin W.F."/>
        </authorList>
    </citation>
    <scope>NUCLEOTIDE SEQUENCE [LARGE SCALE GENOMIC DNA]</scope>
    <source>
        <strain evidence="1 2">PCC 7110</strain>
    </source>
</reference>
<sequence>MAIIKITELQSVNQVEELSNEDLTSVVGGLVGGLLGPTEPGAAGGGPFDIIPIVGPLLSGLLGGFLGGPAV</sequence>
<accession>A0A139WTX4</accession>
<keyword evidence="2" id="KW-1185">Reference proteome</keyword>
<dbReference type="RefSeq" id="WP_017742400.1">
    <property type="nucleotide sequence ID" value="NZ_KQ976354.1"/>
</dbReference>
<evidence type="ECO:0008006" key="3">
    <source>
        <dbReference type="Google" id="ProtNLM"/>
    </source>
</evidence>
<organism evidence="1 2">
    <name type="scientific">Scytonema hofmannii PCC 7110</name>
    <dbReference type="NCBI Taxonomy" id="128403"/>
    <lineage>
        <taxon>Bacteria</taxon>
        <taxon>Bacillati</taxon>
        <taxon>Cyanobacteriota</taxon>
        <taxon>Cyanophyceae</taxon>
        <taxon>Nostocales</taxon>
        <taxon>Scytonemataceae</taxon>
        <taxon>Scytonema</taxon>
    </lineage>
</organism>
<name>A0A139WTX4_9CYAN</name>
<evidence type="ECO:0000313" key="1">
    <source>
        <dbReference type="EMBL" id="KYC35870.1"/>
    </source>
</evidence>
<protein>
    <recommendedName>
        <fullName evidence="3">Bacteriocin</fullName>
    </recommendedName>
</protein>
<proteinExistence type="predicted"/>
<dbReference type="Proteomes" id="UP000076925">
    <property type="component" value="Unassembled WGS sequence"/>
</dbReference>
<gene>
    <name evidence="1" type="ORF">WA1_48520</name>
</gene>
<evidence type="ECO:0000313" key="2">
    <source>
        <dbReference type="Proteomes" id="UP000076925"/>
    </source>
</evidence>
<dbReference type="EMBL" id="ANNX02000048">
    <property type="protein sequence ID" value="KYC35870.1"/>
    <property type="molecule type" value="Genomic_DNA"/>
</dbReference>
<dbReference type="AlphaFoldDB" id="A0A139WTX4"/>
<comment type="caution">
    <text evidence="1">The sequence shown here is derived from an EMBL/GenBank/DDBJ whole genome shotgun (WGS) entry which is preliminary data.</text>
</comment>